<organism evidence="1 2">
    <name type="scientific">Dovyalis caffra</name>
    <dbReference type="NCBI Taxonomy" id="77055"/>
    <lineage>
        <taxon>Eukaryota</taxon>
        <taxon>Viridiplantae</taxon>
        <taxon>Streptophyta</taxon>
        <taxon>Embryophyta</taxon>
        <taxon>Tracheophyta</taxon>
        <taxon>Spermatophyta</taxon>
        <taxon>Magnoliopsida</taxon>
        <taxon>eudicotyledons</taxon>
        <taxon>Gunneridae</taxon>
        <taxon>Pentapetalae</taxon>
        <taxon>rosids</taxon>
        <taxon>fabids</taxon>
        <taxon>Malpighiales</taxon>
        <taxon>Salicaceae</taxon>
        <taxon>Flacourtieae</taxon>
        <taxon>Dovyalis</taxon>
    </lineage>
</organism>
<proteinExistence type="predicted"/>
<dbReference type="AlphaFoldDB" id="A0AAV1R8B4"/>
<reference evidence="1 2" key="1">
    <citation type="submission" date="2024-01" db="EMBL/GenBank/DDBJ databases">
        <authorList>
            <person name="Waweru B."/>
        </authorList>
    </citation>
    <scope>NUCLEOTIDE SEQUENCE [LARGE SCALE GENOMIC DNA]</scope>
</reference>
<protein>
    <submittedName>
        <fullName evidence="1">Uncharacterized protein</fullName>
    </submittedName>
</protein>
<dbReference type="EMBL" id="CAWUPB010000913">
    <property type="protein sequence ID" value="CAK7330153.1"/>
    <property type="molecule type" value="Genomic_DNA"/>
</dbReference>
<evidence type="ECO:0000313" key="2">
    <source>
        <dbReference type="Proteomes" id="UP001314170"/>
    </source>
</evidence>
<keyword evidence="2" id="KW-1185">Reference proteome</keyword>
<accession>A0AAV1R8B4</accession>
<name>A0AAV1R8B4_9ROSI</name>
<dbReference type="Proteomes" id="UP001314170">
    <property type="component" value="Unassembled WGS sequence"/>
</dbReference>
<gene>
    <name evidence="1" type="ORF">DCAF_LOCUS7800</name>
</gene>
<comment type="caution">
    <text evidence="1">The sequence shown here is derived from an EMBL/GenBank/DDBJ whole genome shotgun (WGS) entry which is preliminary data.</text>
</comment>
<evidence type="ECO:0000313" key="1">
    <source>
        <dbReference type="EMBL" id="CAK7330153.1"/>
    </source>
</evidence>
<sequence>MAVLNNPRMEQNIAIHGECCHTEIATYRLLSFHEYATLAMSLPLMDDSATETELSTTLGTPRVAFGLGTKVDKADLLRASYVHYFDHEKKVAAAAVICRKFSTKEDSLIVGG</sequence>